<name>A0ABW3MJQ2_9PSEU</name>
<accession>A0ABW3MJQ2</accession>
<dbReference type="PROSITE" id="PS50293">
    <property type="entry name" value="TPR_REGION"/>
    <property type="match status" value="1"/>
</dbReference>
<keyword evidence="3" id="KW-1185">Reference proteome</keyword>
<dbReference type="SUPFAM" id="SSF48452">
    <property type="entry name" value="TPR-like"/>
    <property type="match status" value="1"/>
</dbReference>
<feature type="repeat" description="TPR" evidence="1">
    <location>
        <begin position="54"/>
        <end position="87"/>
    </location>
</feature>
<evidence type="ECO:0000313" key="2">
    <source>
        <dbReference type="EMBL" id="MFD1050353.1"/>
    </source>
</evidence>
<evidence type="ECO:0000256" key="1">
    <source>
        <dbReference type="PROSITE-ProRule" id="PRU00339"/>
    </source>
</evidence>
<sequence>RAWTLMSMREIWSADASNLIGRQLVRLGRADDALPFCWDAWLVYKRFNQLEGEADALSNLGDIYRDQGHRDQAITCYQRSLDLDRKLGDRYWQASALVRLGLLMRELGDEEAARTHLKEGLTILRDLNHPDAEDVALHL</sequence>
<dbReference type="PANTHER" id="PTHR10098">
    <property type="entry name" value="RAPSYN-RELATED"/>
    <property type="match status" value="1"/>
</dbReference>
<protein>
    <submittedName>
        <fullName evidence="2">Tetratricopeptide repeat protein</fullName>
    </submittedName>
</protein>
<dbReference type="EMBL" id="JBHTIS010002776">
    <property type="protein sequence ID" value="MFD1050353.1"/>
    <property type="molecule type" value="Genomic_DNA"/>
</dbReference>
<dbReference type="InterPro" id="IPR019734">
    <property type="entry name" value="TPR_rpt"/>
</dbReference>
<evidence type="ECO:0000313" key="3">
    <source>
        <dbReference type="Proteomes" id="UP001597045"/>
    </source>
</evidence>
<reference evidence="3" key="1">
    <citation type="journal article" date="2019" name="Int. J. Syst. Evol. Microbiol.">
        <title>The Global Catalogue of Microorganisms (GCM) 10K type strain sequencing project: providing services to taxonomists for standard genome sequencing and annotation.</title>
        <authorList>
            <consortium name="The Broad Institute Genomics Platform"/>
            <consortium name="The Broad Institute Genome Sequencing Center for Infectious Disease"/>
            <person name="Wu L."/>
            <person name="Ma J."/>
        </authorList>
    </citation>
    <scope>NUCLEOTIDE SEQUENCE [LARGE SCALE GENOMIC DNA]</scope>
    <source>
        <strain evidence="3">JCM 31486</strain>
    </source>
</reference>
<dbReference type="PANTHER" id="PTHR10098:SF108">
    <property type="entry name" value="TETRATRICOPEPTIDE REPEAT PROTEIN 28"/>
    <property type="match status" value="1"/>
</dbReference>
<proteinExistence type="predicted"/>
<keyword evidence="1" id="KW-0802">TPR repeat</keyword>
<dbReference type="Gene3D" id="1.25.40.10">
    <property type="entry name" value="Tetratricopeptide repeat domain"/>
    <property type="match status" value="1"/>
</dbReference>
<dbReference type="PROSITE" id="PS50005">
    <property type="entry name" value="TPR"/>
    <property type="match status" value="1"/>
</dbReference>
<comment type="caution">
    <text evidence="2">The sequence shown here is derived from an EMBL/GenBank/DDBJ whole genome shotgun (WGS) entry which is preliminary data.</text>
</comment>
<dbReference type="SMART" id="SM00028">
    <property type="entry name" value="TPR"/>
    <property type="match status" value="2"/>
</dbReference>
<dbReference type="InterPro" id="IPR011990">
    <property type="entry name" value="TPR-like_helical_dom_sf"/>
</dbReference>
<gene>
    <name evidence="2" type="ORF">ACFQ1S_34920</name>
</gene>
<dbReference type="Proteomes" id="UP001597045">
    <property type="component" value="Unassembled WGS sequence"/>
</dbReference>
<dbReference type="Pfam" id="PF13424">
    <property type="entry name" value="TPR_12"/>
    <property type="match status" value="1"/>
</dbReference>
<feature type="non-terminal residue" evidence="2">
    <location>
        <position position="1"/>
    </location>
</feature>
<organism evidence="2 3">
    <name type="scientific">Kibdelosporangium lantanae</name>
    <dbReference type="NCBI Taxonomy" id="1497396"/>
    <lineage>
        <taxon>Bacteria</taxon>
        <taxon>Bacillati</taxon>
        <taxon>Actinomycetota</taxon>
        <taxon>Actinomycetes</taxon>
        <taxon>Pseudonocardiales</taxon>
        <taxon>Pseudonocardiaceae</taxon>
        <taxon>Kibdelosporangium</taxon>
    </lineage>
</organism>